<evidence type="ECO:0000256" key="2">
    <source>
        <dbReference type="SAM" id="SignalP"/>
    </source>
</evidence>
<keyword evidence="2" id="KW-0732">Signal</keyword>
<reference evidence="3 4" key="1">
    <citation type="submission" date="2023-02" db="EMBL/GenBank/DDBJ databases">
        <title>Genome sequence of Mucilaginibacter jinjuensis strain KACC 16571.</title>
        <authorList>
            <person name="Kim S."/>
            <person name="Heo J."/>
            <person name="Kwon S.-W."/>
        </authorList>
    </citation>
    <scope>NUCLEOTIDE SEQUENCE [LARGE SCALE GENOMIC DNA]</scope>
    <source>
        <strain evidence="3 4">KACC 16571</strain>
    </source>
</reference>
<keyword evidence="1" id="KW-1133">Transmembrane helix</keyword>
<evidence type="ECO:0000313" key="4">
    <source>
        <dbReference type="Proteomes" id="UP001216139"/>
    </source>
</evidence>
<proteinExistence type="predicted"/>
<protein>
    <submittedName>
        <fullName evidence="3">Uncharacterized protein</fullName>
    </submittedName>
</protein>
<organism evidence="3 4">
    <name type="scientific">Mucilaginibacter jinjuensis</name>
    <dbReference type="NCBI Taxonomy" id="1176721"/>
    <lineage>
        <taxon>Bacteria</taxon>
        <taxon>Pseudomonadati</taxon>
        <taxon>Bacteroidota</taxon>
        <taxon>Sphingobacteriia</taxon>
        <taxon>Sphingobacteriales</taxon>
        <taxon>Sphingobacteriaceae</taxon>
        <taxon>Mucilaginibacter</taxon>
    </lineage>
</organism>
<keyword evidence="1" id="KW-0472">Membrane</keyword>
<gene>
    <name evidence="3" type="ORF">PQO05_08760</name>
</gene>
<feature type="signal peptide" evidence="2">
    <location>
        <begin position="1"/>
        <end position="20"/>
    </location>
</feature>
<dbReference type="Proteomes" id="UP001216139">
    <property type="component" value="Chromosome"/>
</dbReference>
<evidence type="ECO:0000313" key="3">
    <source>
        <dbReference type="EMBL" id="WCT14023.1"/>
    </source>
</evidence>
<accession>A0ABY7TCT9</accession>
<feature type="transmembrane region" description="Helical" evidence="1">
    <location>
        <begin position="114"/>
        <end position="134"/>
    </location>
</feature>
<feature type="transmembrane region" description="Helical" evidence="1">
    <location>
        <begin position="141"/>
        <end position="157"/>
    </location>
</feature>
<evidence type="ECO:0000256" key="1">
    <source>
        <dbReference type="SAM" id="Phobius"/>
    </source>
</evidence>
<feature type="chain" id="PRO_5045976214" evidence="2">
    <location>
        <begin position="21"/>
        <end position="178"/>
    </location>
</feature>
<name>A0ABY7TCT9_9SPHI</name>
<keyword evidence="1" id="KW-0812">Transmembrane</keyword>
<keyword evidence="4" id="KW-1185">Reference proteome</keyword>
<dbReference type="RefSeq" id="WP_273632326.1">
    <property type="nucleotide sequence ID" value="NZ_CP117167.1"/>
</dbReference>
<sequence>MKIKFLLTALLLLTISFSYADAIVIKHFIVKSNPFAKDEVAILAAEDTTNEINEKVSGNFVFTVNGFEDTLKFDKGTAFYHHKIMRSSFIYVKHHNDTGTYGTLYYLYKHADDITPVHISWVWLLAIPAALIIIGYLFKRFIIIAIILFVIFLYFNHSNGLSMPTFFESVLTGLKNLF</sequence>
<dbReference type="EMBL" id="CP117167">
    <property type="protein sequence ID" value="WCT14023.1"/>
    <property type="molecule type" value="Genomic_DNA"/>
</dbReference>